<evidence type="ECO:0000259" key="9">
    <source>
        <dbReference type="PROSITE" id="PS50928"/>
    </source>
</evidence>
<evidence type="ECO:0000256" key="1">
    <source>
        <dbReference type="ARBA" id="ARBA00004429"/>
    </source>
</evidence>
<evidence type="ECO:0000256" key="8">
    <source>
        <dbReference type="RuleBase" id="RU363032"/>
    </source>
</evidence>
<dbReference type="EMBL" id="CP003811">
    <property type="protein sequence ID" value="AIQ90380.1"/>
    <property type="molecule type" value="Genomic_DNA"/>
</dbReference>
<evidence type="ECO:0000313" key="11">
    <source>
        <dbReference type="Proteomes" id="UP000029492"/>
    </source>
</evidence>
<sequence length="245" mass="25671">MGQLFGDLLAPRYLVWLIQGFELTLALSAAVCLAGTGVGLAACCLREAGGAAAGRAVAGFVGIVRNTPLLVQLFVWYFVGAALLPSGATTWLNTPHALDLGFGAVHWPAYETLAGFFGLTVYAGAYIAEEGRAGVNGVRPGQREAAIALGLTPVQAFRHIVLPQALRVAWLPIVGQYLNTIKNTALTMTIGLAELSYASRQVETETFKTFQAFGIATLLYVGAVALVEAAGQAVARRAAAPGPRR</sequence>
<dbReference type="InterPro" id="IPR010065">
    <property type="entry name" value="AA_ABC_transptr_permease_3TM"/>
</dbReference>
<comment type="caution">
    <text evidence="8">Lacks conserved residue(s) required for the propagation of feature annotation.</text>
</comment>
<dbReference type="KEGG" id="mor:MOC_2625"/>
<dbReference type="PANTHER" id="PTHR30614:SF47">
    <property type="entry name" value="ABC TRANSPORTER PERMEASE"/>
    <property type="match status" value="1"/>
</dbReference>
<organism evidence="10 11">
    <name type="scientific">Methylobacterium oryzae CBMB20</name>
    <dbReference type="NCBI Taxonomy" id="693986"/>
    <lineage>
        <taxon>Bacteria</taxon>
        <taxon>Pseudomonadati</taxon>
        <taxon>Pseudomonadota</taxon>
        <taxon>Alphaproteobacteria</taxon>
        <taxon>Hyphomicrobiales</taxon>
        <taxon>Methylobacteriaceae</taxon>
        <taxon>Methylobacterium</taxon>
    </lineage>
</organism>
<evidence type="ECO:0000256" key="7">
    <source>
        <dbReference type="ARBA" id="ARBA00023136"/>
    </source>
</evidence>
<dbReference type="InterPro" id="IPR000515">
    <property type="entry name" value="MetI-like"/>
</dbReference>
<dbReference type="Proteomes" id="UP000029492">
    <property type="component" value="Chromosome"/>
</dbReference>
<dbReference type="InterPro" id="IPR035906">
    <property type="entry name" value="MetI-like_sf"/>
</dbReference>
<keyword evidence="4" id="KW-1003">Cell membrane</keyword>
<keyword evidence="11" id="KW-1185">Reference proteome</keyword>
<dbReference type="PANTHER" id="PTHR30614">
    <property type="entry name" value="MEMBRANE COMPONENT OF AMINO ACID ABC TRANSPORTER"/>
    <property type="match status" value="1"/>
</dbReference>
<dbReference type="GO" id="GO:0022857">
    <property type="term" value="F:transmembrane transporter activity"/>
    <property type="evidence" value="ECO:0007669"/>
    <property type="project" value="InterPro"/>
</dbReference>
<protein>
    <submittedName>
        <fullName evidence="10">Polar amino acid ABC transporter, inner membrane subunit</fullName>
    </submittedName>
</protein>
<dbReference type="RefSeq" id="WP_043387385.1">
    <property type="nucleotide sequence ID" value="NZ_CP003811.1"/>
</dbReference>
<evidence type="ECO:0000256" key="4">
    <source>
        <dbReference type="ARBA" id="ARBA00022475"/>
    </source>
</evidence>
<evidence type="ECO:0000256" key="6">
    <source>
        <dbReference type="ARBA" id="ARBA00022989"/>
    </source>
</evidence>
<name>A0A089NV45_9HYPH</name>
<comment type="similarity">
    <text evidence="2">Belongs to the binding-protein-dependent transport system permease family. HisMQ subfamily.</text>
</comment>
<keyword evidence="7 8" id="KW-0472">Membrane</keyword>
<reference evidence="10 11" key="1">
    <citation type="journal article" date="2014" name="PLoS ONE">
        <title>Genome Information of Methylobacterium oryzae, a Plant-Probiotic Methylotroph in the Phyllosphere.</title>
        <authorList>
            <person name="Kwak M.J."/>
            <person name="Jeong H."/>
            <person name="Madhaiyan M."/>
            <person name="Lee Y."/>
            <person name="Sa T.M."/>
            <person name="Oh T.K."/>
            <person name="Kim J.F."/>
        </authorList>
    </citation>
    <scope>NUCLEOTIDE SEQUENCE [LARGE SCALE GENOMIC DNA]</scope>
    <source>
        <strain evidence="10 11">CBMB20</strain>
    </source>
</reference>
<evidence type="ECO:0000313" key="10">
    <source>
        <dbReference type="EMBL" id="AIQ90380.1"/>
    </source>
</evidence>
<accession>A0A089NV45</accession>
<evidence type="ECO:0000256" key="3">
    <source>
        <dbReference type="ARBA" id="ARBA00022448"/>
    </source>
</evidence>
<feature type="transmembrane region" description="Helical" evidence="8">
    <location>
        <begin position="23"/>
        <end position="45"/>
    </location>
</feature>
<dbReference type="HOGENOM" id="CLU_019602_1_3_5"/>
<gene>
    <name evidence="10" type="ORF">MOC_2625</name>
</gene>
<feature type="domain" description="ABC transmembrane type-1" evidence="9">
    <location>
        <begin position="21"/>
        <end position="228"/>
    </location>
</feature>
<proteinExistence type="inferred from homology"/>
<dbReference type="AlphaFoldDB" id="A0A089NV45"/>
<comment type="subcellular location">
    <subcellularLocation>
        <location evidence="1">Cell inner membrane</location>
        <topology evidence="1">Multi-pass membrane protein</topology>
    </subcellularLocation>
    <subcellularLocation>
        <location evidence="8">Cell membrane</location>
        <topology evidence="8">Multi-pass membrane protein</topology>
    </subcellularLocation>
</comment>
<keyword evidence="6 8" id="KW-1133">Transmembrane helix</keyword>
<dbReference type="GO" id="GO:0043190">
    <property type="term" value="C:ATP-binding cassette (ABC) transporter complex"/>
    <property type="evidence" value="ECO:0007669"/>
    <property type="project" value="InterPro"/>
</dbReference>
<evidence type="ECO:0000256" key="5">
    <source>
        <dbReference type="ARBA" id="ARBA00022692"/>
    </source>
</evidence>
<dbReference type="eggNOG" id="COG0765">
    <property type="taxonomic scope" value="Bacteria"/>
</dbReference>
<keyword evidence="3 8" id="KW-0813">Transport</keyword>
<dbReference type="NCBIfam" id="TIGR01726">
    <property type="entry name" value="HEQRo_perm_3TM"/>
    <property type="match status" value="1"/>
</dbReference>
<dbReference type="Pfam" id="PF00528">
    <property type="entry name" value="BPD_transp_1"/>
    <property type="match status" value="1"/>
</dbReference>
<dbReference type="SUPFAM" id="SSF161098">
    <property type="entry name" value="MetI-like"/>
    <property type="match status" value="1"/>
</dbReference>
<dbReference type="PROSITE" id="PS50928">
    <property type="entry name" value="ABC_TM1"/>
    <property type="match status" value="1"/>
</dbReference>
<dbReference type="CDD" id="cd06261">
    <property type="entry name" value="TM_PBP2"/>
    <property type="match status" value="1"/>
</dbReference>
<dbReference type="InterPro" id="IPR043429">
    <property type="entry name" value="ArtM/GltK/GlnP/TcyL/YhdX-like"/>
</dbReference>
<dbReference type="STRING" id="693986.MOC_2625"/>
<evidence type="ECO:0000256" key="2">
    <source>
        <dbReference type="ARBA" id="ARBA00010072"/>
    </source>
</evidence>
<dbReference type="GO" id="GO:0006865">
    <property type="term" value="P:amino acid transport"/>
    <property type="evidence" value="ECO:0007669"/>
    <property type="project" value="TreeGrafter"/>
</dbReference>
<keyword evidence="5 8" id="KW-0812">Transmembrane</keyword>
<dbReference type="Gene3D" id="1.10.3720.10">
    <property type="entry name" value="MetI-like"/>
    <property type="match status" value="1"/>
</dbReference>